<dbReference type="InterPro" id="IPR016181">
    <property type="entry name" value="Acyl_CoA_acyltransferase"/>
</dbReference>
<dbReference type="VEuPathDB" id="TriTrypDB:ADEAN_000178700"/>
<gene>
    <name evidence="3" type="ORF">ADEAN_000178700</name>
</gene>
<feature type="region of interest" description="Disordered" evidence="1">
    <location>
        <begin position="70"/>
        <end position="90"/>
    </location>
</feature>
<dbReference type="OrthoDB" id="277188at2759"/>
<dbReference type="Proteomes" id="UP000515908">
    <property type="component" value="Chromosome 03"/>
</dbReference>
<accession>A0A7G2C8K6</accession>
<organism evidence="3 4">
    <name type="scientific">Angomonas deanei</name>
    <dbReference type="NCBI Taxonomy" id="59799"/>
    <lineage>
        <taxon>Eukaryota</taxon>
        <taxon>Discoba</taxon>
        <taxon>Euglenozoa</taxon>
        <taxon>Kinetoplastea</taxon>
        <taxon>Metakinetoplastina</taxon>
        <taxon>Trypanosomatida</taxon>
        <taxon>Trypanosomatidae</taxon>
        <taxon>Strigomonadinae</taxon>
        <taxon>Angomonas</taxon>
    </lineage>
</organism>
<reference evidence="3 4" key="1">
    <citation type="submission" date="2020-08" db="EMBL/GenBank/DDBJ databases">
        <authorList>
            <person name="Newling K."/>
            <person name="Davey J."/>
            <person name="Forrester S."/>
        </authorList>
    </citation>
    <scope>NUCLEOTIDE SEQUENCE [LARGE SCALE GENOMIC DNA]</scope>
    <source>
        <strain evidence="4">Crithidia deanei Carvalho (ATCC PRA-265)</strain>
    </source>
</reference>
<sequence>MLTDEQSDLLIEYYKNVHFTESQKKEIIQLYWQATNEERREISKVYCKLFATDSVFIQRLIQYKDAMGSGEAGATTGEEMEDASHAPSAGNRVTHAQRLLRSSIADQFPILRREENKNRTFQLQFELVVSENQRREVIDLYSSQFISPEPAELLDLVPLSNTFSTRTRRQVQGHYSFLIRLLNPPADPDDANCRQQTKVVCAVTINAHTHSSASHKFIEMPLFATAAGYKKNGFAKLLNTALCEWVSRVVGVDFIMISADEEAIRFWRHLGYREMTRGEQKKIEFHYEHECSKFLGTTPMIMYCNRTAYKESRETDGVENETNYKFLAQHSVAQCVKEMRRFMLLTNELPSP</sequence>
<evidence type="ECO:0000313" key="3">
    <source>
        <dbReference type="EMBL" id="CAD2214342.1"/>
    </source>
</evidence>
<proteinExistence type="predicted"/>
<dbReference type="EMBL" id="LR877147">
    <property type="protein sequence ID" value="CAD2214342.1"/>
    <property type="molecule type" value="Genomic_DNA"/>
</dbReference>
<dbReference type="Gene3D" id="3.40.630.30">
    <property type="match status" value="1"/>
</dbReference>
<name>A0A7G2C8K6_9TRYP</name>
<dbReference type="InterPro" id="IPR056511">
    <property type="entry name" value="IDM1_C"/>
</dbReference>
<feature type="domain" description="Increased DNA methylation 1 C-terminal" evidence="2">
    <location>
        <begin position="196"/>
        <end position="284"/>
    </location>
</feature>
<dbReference type="AlphaFoldDB" id="A0A7G2C8K6"/>
<keyword evidence="4" id="KW-1185">Reference proteome</keyword>
<protein>
    <recommendedName>
        <fullName evidence="2">Increased DNA methylation 1 C-terminal domain-containing protein</fullName>
    </recommendedName>
</protein>
<evidence type="ECO:0000313" key="4">
    <source>
        <dbReference type="Proteomes" id="UP000515908"/>
    </source>
</evidence>
<evidence type="ECO:0000259" key="2">
    <source>
        <dbReference type="Pfam" id="PF23209"/>
    </source>
</evidence>
<dbReference type="SUPFAM" id="SSF55729">
    <property type="entry name" value="Acyl-CoA N-acyltransferases (Nat)"/>
    <property type="match status" value="1"/>
</dbReference>
<evidence type="ECO:0000256" key="1">
    <source>
        <dbReference type="SAM" id="MobiDB-lite"/>
    </source>
</evidence>
<dbReference type="Pfam" id="PF23209">
    <property type="entry name" value="IDM1_C"/>
    <property type="match status" value="1"/>
</dbReference>